<dbReference type="Proteomes" id="UP001054945">
    <property type="component" value="Unassembled WGS sequence"/>
</dbReference>
<reference evidence="2 3" key="1">
    <citation type="submission" date="2021-06" db="EMBL/GenBank/DDBJ databases">
        <title>Caerostris extrusa draft genome.</title>
        <authorList>
            <person name="Kono N."/>
            <person name="Arakawa K."/>
        </authorList>
    </citation>
    <scope>NUCLEOTIDE SEQUENCE [LARGE SCALE GENOMIC DNA]</scope>
</reference>
<gene>
    <name evidence="2" type="primary">AVEN_191700_1</name>
    <name evidence="2" type="ORF">CEXT_495871</name>
</gene>
<evidence type="ECO:0000313" key="3">
    <source>
        <dbReference type="Proteomes" id="UP001054945"/>
    </source>
</evidence>
<comment type="caution">
    <text evidence="2">The sequence shown here is derived from an EMBL/GenBank/DDBJ whole genome shotgun (WGS) entry which is preliminary data.</text>
</comment>
<organism evidence="2 3">
    <name type="scientific">Caerostris extrusa</name>
    <name type="common">Bark spider</name>
    <name type="synonym">Caerostris bankana</name>
    <dbReference type="NCBI Taxonomy" id="172846"/>
    <lineage>
        <taxon>Eukaryota</taxon>
        <taxon>Metazoa</taxon>
        <taxon>Ecdysozoa</taxon>
        <taxon>Arthropoda</taxon>
        <taxon>Chelicerata</taxon>
        <taxon>Arachnida</taxon>
        <taxon>Araneae</taxon>
        <taxon>Araneomorphae</taxon>
        <taxon>Entelegynae</taxon>
        <taxon>Araneoidea</taxon>
        <taxon>Araneidae</taxon>
        <taxon>Caerostris</taxon>
    </lineage>
</organism>
<dbReference type="InterPro" id="IPR029188">
    <property type="entry name" value="Rrp14_N"/>
</dbReference>
<dbReference type="EMBL" id="BPLR01007311">
    <property type="protein sequence ID" value="GIY15956.1"/>
    <property type="molecule type" value="Genomic_DNA"/>
</dbReference>
<evidence type="ECO:0000259" key="1">
    <source>
        <dbReference type="Pfam" id="PF15459"/>
    </source>
</evidence>
<protein>
    <recommendedName>
        <fullName evidence="1">Ribosomal RNA-processing protein 14 N-terminal domain-containing protein</fullName>
    </recommendedName>
</protein>
<dbReference type="Pfam" id="PF15459">
    <property type="entry name" value="RRP14"/>
    <property type="match status" value="1"/>
</dbReference>
<feature type="domain" description="Ribosomal RNA-processing protein 14 N-terminal" evidence="1">
    <location>
        <begin position="13"/>
        <end position="76"/>
    </location>
</feature>
<keyword evidence="3" id="KW-1185">Reference proteome</keyword>
<accession>A0AAV4R6K1</accession>
<name>A0AAV4R6K1_CAEEX</name>
<proteinExistence type="predicted"/>
<evidence type="ECO:0000313" key="2">
    <source>
        <dbReference type="EMBL" id="GIY15956.1"/>
    </source>
</evidence>
<dbReference type="AlphaFoldDB" id="A0AAV4R6K1"/>
<sequence length="114" mass="13105">MAHINGENLVQDIAKEDQYLLQLIDTIPANIYFDHDVQEMIKTEKHLTMDRKAEALKRNSSGLSAQNKHKRARLDPLCQKSISQIHQELRLMLPSASLTRAANIEELRNVFRKG</sequence>